<sequence>MRVHVSVADGDAGEWLNVVAVAGVEQASFGIALIRYDAEFALHNGEAMRVAGTFDPLHHGVNIDLFSGERHVANLGGFKSPTDGYDPSLIVLTPGGNYLQVMVGA</sequence>
<evidence type="ECO:0000313" key="2">
    <source>
        <dbReference type="Proteomes" id="UP001501083"/>
    </source>
</evidence>
<organism evidence="1 2">
    <name type="scientific">Lysobacter panacisoli</name>
    <dbReference type="NCBI Taxonomy" id="1255263"/>
    <lineage>
        <taxon>Bacteria</taxon>
        <taxon>Pseudomonadati</taxon>
        <taxon>Pseudomonadota</taxon>
        <taxon>Gammaproteobacteria</taxon>
        <taxon>Lysobacterales</taxon>
        <taxon>Lysobacteraceae</taxon>
        <taxon>Lysobacter</taxon>
    </lineage>
</organism>
<evidence type="ECO:0000313" key="1">
    <source>
        <dbReference type="EMBL" id="GAA5080892.1"/>
    </source>
</evidence>
<protein>
    <submittedName>
        <fullName evidence="1">Uncharacterized protein</fullName>
    </submittedName>
</protein>
<dbReference type="EMBL" id="BAABKY010000004">
    <property type="protein sequence ID" value="GAA5080892.1"/>
    <property type="molecule type" value="Genomic_DNA"/>
</dbReference>
<reference evidence="2" key="1">
    <citation type="journal article" date="2019" name="Int. J. Syst. Evol. Microbiol.">
        <title>The Global Catalogue of Microorganisms (GCM) 10K type strain sequencing project: providing services to taxonomists for standard genome sequencing and annotation.</title>
        <authorList>
            <consortium name="The Broad Institute Genomics Platform"/>
            <consortium name="The Broad Institute Genome Sequencing Center for Infectious Disease"/>
            <person name="Wu L."/>
            <person name="Ma J."/>
        </authorList>
    </citation>
    <scope>NUCLEOTIDE SEQUENCE [LARGE SCALE GENOMIC DNA]</scope>
    <source>
        <strain evidence="2">JCM 19212</strain>
    </source>
</reference>
<comment type="caution">
    <text evidence="1">The sequence shown here is derived from an EMBL/GenBank/DDBJ whole genome shotgun (WGS) entry which is preliminary data.</text>
</comment>
<dbReference type="RefSeq" id="WP_158982313.1">
    <property type="nucleotide sequence ID" value="NZ_BAABKY010000004.1"/>
</dbReference>
<name>A0ABP9LLF4_9GAMM</name>
<proteinExistence type="predicted"/>
<dbReference type="Proteomes" id="UP001501083">
    <property type="component" value="Unassembled WGS sequence"/>
</dbReference>
<accession>A0ABP9LLF4</accession>
<keyword evidence="2" id="KW-1185">Reference proteome</keyword>
<gene>
    <name evidence="1" type="ORF">GCM10025759_30710</name>
</gene>